<sequence>MRTRRTAEPGGPVTRLLHEIRELGCAGSANLLVRYLDQGGAEGDRPVTTPRRLARLLLTHPEHLRTKVAALLSLLTAACPEMTALACPTSAFAALLTRPSPTTASAPSGSPPPADPAGAGQGGPPL</sequence>
<evidence type="ECO:0000313" key="2">
    <source>
        <dbReference type="EMBL" id="MEE4545972.1"/>
    </source>
</evidence>
<dbReference type="RefSeq" id="WP_330799674.1">
    <property type="nucleotide sequence ID" value="NZ_JAZEWV010000037.1"/>
</dbReference>
<feature type="compositionally biased region" description="Low complexity" evidence="1">
    <location>
        <begin position="99"/>
        <end position="108"/>
    </location>
</feature>
<protein>
    <submittedName>
        <fullName evidence="2">Uncharacterized protein</fullName>
    </submittedName>
</protein>
<dbReference type="EMBL" id="JAZEWV010000037">
    <property type="protein sequence ID" value="MEE4545972.1"/>
    <property type="molecule type" value="Genomic_DNA"/>
</dbReference>
<evidence type="ECO:0000313" key="3">
    <source>
        <dbReference type="Proteomes" id="UP001344658"/>
    </source>
</evidence>
<organism evidence="2 3">
    <name type="scientific">Actinacidiphila polyblastidii</name>
    <dbReference type="NCBI Taxonomy" id="3110430"/>
    <lineage>
        <taxon>Bacteria</taxon>
        <taxon>Bacillati</taxon>
        <taxon>Actinomycetota</taxon>
        <taxon>Actinomycetes</taxon>
        <taxon>Kitasatosporales</taxon>
        <taxon>Streptomycetaceae</taxon>
        <taxon>Actinacidiphila</taxon>
    </lineage>
</organism>
<accession>A0ABU7PJF8</accession>
<reference evidence="2 3" key="1">
    <citation type="submission" date="2023-12" db="EMBL/GenBank/DDBJ databases">
        <title>Streptomyces sp. V4-01.</title>
        <authorList>
            <person name="Somphong A."/>
            <person name="Phongsopitanun W."/>
        </authorList>
    </citation>
    <scope>NUCLEOTIDE SEQUENCE [LARGE SCALE GENOMIC DNA]</scope>
    <source>
        <strain evidence="2 3">V4-01</strain>
    </source>
</reference>
<gene>
    <name evidence="2" type="ORF">V2S66_28880</name>
</gene>
<dbReference type="Proteomes" id="UP001344658">
    <property type="component" value="Unassembled WGS sequence"/>
</dbReference>
<comment type="caution">
    <text evidence="2">The sequence shown here is derived from an EMBL/GenBank/DDBJ whole genome shotgun (WGS) entry which is preliminary data.</text>
</comment>
<feature type="region of interest" description="Disordered" evidence="1">
    <location>
        <begin position="98"/>
        <end position="126"/>
    </location>
</feature>
<proteinExistence type="predicted"/>
<keyword evidence="3" id="KW-1185">Reference proteome</keyword>
<evidence type="ECO:0000256" key="1">
    <source>
        <dbReference type="SAM" id="MobiDB-lite"/>
    </source>
</evidence>
<name>A0ABU7PJF8_9ACTN</name>